<sequence length="116" mass="12601">MISHEQSTELLDATMSVLEENIADTTPQSGKGVIDKWLVELRKTENATDITDTLERVKTQLESDQINADELSELLSTLATQTTEFSTLMGSEGDIAPRLEGMASSLRTLAGNLSNS</sequence>
<reference evidence="1 2" key="1">
    <citation type="submission" date="2019-06" db="EMBL/GenBank/DDBJ databases">
        <title>Spirosoma utsteinense sp. nov. isolated from Antarctic ice-free soils.</title>
        <authorList>
            <person name="Tahon G."/>
        </authorList>
    </citation>
    <scope>NUCLEOTIDE SEQUENCE [LARGE SCALE GENOMIC DNA]</scope>
    <source>
        <strain evidence="1 2">LMG 31447</strain>
    </source>
</reference>
<keyword evidence="2" id="KW-1185">Reference proteome</keyword>
<accession>A0ABR6W1T7</accession>
<evidence type="ECO:0000313" key="2">
    <source>
        <dbReference type="Proteomes" id="UP000700732"/>
    </source>
</evidence>
<name>A0ABR6W1T7_9BACT</name>
<gene>
    <name evidence="1" type="ORF">FH603_975</name>
</gene>
<comment type="caution">
    <text evidence="1">The sequence shown here is derived from an EMBL/GenBank/DDBJ whole genome shotgun (WGS) entry which is preliminary data.</text>
</comment>
<dbReference type="RefSeq" id="WP_186736307.1">
    <property type="nucleotide sequence ID" value="NZ_VFIA01000004.1"/>
</dbReference>
<evidence type="ECO:0000313" key="1">
    <source>
        <dbReference type="EMBL" id="MBC3790485.1"/>
    </source>
</evidence>
<dbReference type="EMBL" id="VFIA01000004">
    <property type="protein sequence ID" value="MBC3790485.1"/>
    <property type="molecule type" value="Genomic_DNA"/>
</dbReference>
<protein>
    <submittedName>
        <fullName evidence="1">Uncharacterized protein</fullName>
    </submittedName>
</protein>
<organism evidence="1 2">
    <name type="scientific">Spirosoma utsteinense</name>
    <dbReference type="NCBI Taxonomy" id="2585773"/>
    <lineage>
        <taxon>Bacteria</taxon>
        <taxon>Pseudomonadati</taxon>
        <taxon>Bacteroidota</taxon>
        <taxon>Cytophagia</taxon>
        <taxon>Cytophagales</taxon>
        <taxon>Cytophagaceae</taxon>
        <taxon>Spirosoma</taxon>
    </lineage>
</organism>
<proteinExistence type="predicted"/>
<dbReference type="Proteomes" id="UP000700732">
    <property type="component" value="Unassembled WGS sequence"/>
</dbReference>